<evidence type="ECO:0000256" key="9">
    <source>
        <dbReference type="ARBA" id="ARBA00023329"/>
    </source>
</evidence>
<dbReference type="GO" id="GO:0000139">
    <property type="term" value="C:Golgi membrane"/>
    <property type="evidence" value="ECO:0007669"/>
    <property type="project" value="UniProtKB-SubCell"/>
</dbReference>
<feature type="coiled-coil region" evidence="14">
    <location>
        <begin position="132"/>
        <end position="253"/>
    </location>
</feature>
<comment type="function">
    <text evidence="12">Involved in vesicular trafficking at the Golgi apparatus level. Involved in endosome-to-Golgi trafficking. Mechanistically, captures transport vesicles arriving from endosomes via the protein TBC1D23. Recognized vesicles are then tethered to the trans-Golgi before subsequent SNARE engagement and vesicle fusion. Selectively regulates E-cadherin transport from the trans-Golgi network in tubulovesicular carriers.</text>
</comment>
<evidence type="ECO:0000256" key="5">
    <source>
        <dbReference type="ARBA" id="ARBA00022765"/>
    </source>
</evidence>
<evidence type="ECO:0000313" key="17">
    <source>
        <dbReference type="EMBL" id="NWQ93990.1"/>
    </source>
</evidence>
<dbReference type="EMBL" id="VYXH01008464">
    <property type="protein sequence ID" value="NWQ93990.1"/>
    <property type="molecule type" value="Genomic_DNA"/>
</dbReference>
<feature type="compositionally biased region" description="Basic and acidic residues" evidence="15">
    <location>
        <begin position="51"/>
        <end position="60"/>
    </location>
</feature>
<dbReference type="Gene3D" id="1.10.220.60">
    <property type="entry name" value="GRIP domain"/>
    <property type="match status" value="1"/>
</dbReference>
<keyword evidence="9" id="KW-0968">Cytoplasmic vesicle</keyword>
<dbReference type="InterPro" id="IPR051952">
    <property type="entry name" value="Golgi-autophagy_related"/>
</dbReference>
<accession>A0A7K4T8A4</accession>
<dbReference type="AlphaFoldDB" id="A0A7K4T8A4"/>
<evidence type="ECO:0000256" key="15">
    <source>
        <dbReference type="SAM" id="MobiDB-lite"/>
    </source>
</evidence>
<comment type="subunit">
    <text evidence="13">Interacts with RAB6A. Directly interacts with TBC1D23. Interacts with FAM91A1; this interaction may be mediated by TBC1D23. Interacts with ARL1; this interaction recruits Golgin-97/GOLGA1 onto the Golgi apparatus.</text>
</comment>
<keyword evidence="6" id="KW-0333">Golgi apparatus</keyword>
<gene>
    <name evidence="17" type="primary">Golga1</name>
    <name evidence="17" type="ORF">BURBIS_R09489</name>
</gene>
<evidence type="ECO:0000256" key="2">
    <source>
        <dbReference type="ARBA" id="ARBA00004218"/>
    </source>
</evidence>
<feature type="compositionally biased region" description="Low complexity" evidence="15">
    <location>
        <begin position="15"/>
        <end position="27"/>
    </location>
</feature>
<feature type="coiled-coil region" evidence="14">
    <location>
        <begin position="67"/>
        <end position="104"/>
    </location>
</feature>
<dbReference type="Proteomes" id="UP000574691">
    <property type="component" value="Unassembled WGS sequence"/>
</dbReference>
<protein>
    <recommendedName>
        <fullName evidence="10">Golgin subfamily A member 1</fullName>
    </recommendedName>
    <alternativeName>
        <fullName evidence="11">Golgin-97</fullName>
    </alternativeName>
</protein>
<evidence type="ECO:0000256" key="10">
    <source>
        <dbReference type="ARBA" id="ARBA00070165"/>
    </source>
</evidence>
<evidence type="ECO:0000259" key="16">
    <source>
        <dbReference type="PROSITE" id="PS50913"/>
    </source>
</evidence>
<name>A0A7K4T8A4_9CHAR</name>
<feature type="non-terminal residue" evidence="17">
    <location>
        <position position="1"/>
    </location>
</feature>
<dbReference type="PANTHER" id="PTHR23157:SF24">
    <property type="entry name" value="GOLGIN SUBFAMILY A MEMBER 1"/>
    <property type="match status" value="1"/>
</dbReference>
<dbReference type="PROSITE" id="PS50913">
    <property type="entry name" value="GRIP"/>
    <property type="match status" value="1"/>
</dbReference>
<evidence type="ECO:0000313" key="18">
    <source>
        <dbReference type="Proteomes" id="UP000574691"/>
    </source>
</evidence>
<keyword evidence="7 14" id="KW-0175">Coiled coil</keyword>
<evidence type="ECO:0000256" key="8">
    <source>
        <dbReference type="ARBA" id="ARBA00023136"/>
    </source>
</evidence>
<evidence type="ECO:0000256" key="14">
    <source>
        <dbReference type="SAM" id="Coils"/>
    </source>
</evidence>
<evidence type="ECO:0000256" key="4">
    <source>
        <dbReference type="ARBA" id="ARBA00022553"/>
    </source>
</evidence>
<dbReference type="InterPro" id="IPR000237">
    <property type="entry name" value="GRIP_dom"/>
</dbReference>
<feature type="region of interest" description="Disordered" evidence="15">
    <location>
        <begin position="821"/>
        <end position="841"/>
    </location>
</feature>
<feature type="coiled-coil region" evidence="14">
    <location>
        <begin position="417"/>
        <end position="444"/>
    </location>
</feature>
<dbReference type="GO" id="GO:0005802">
    <property type="term" value="C:trans-Golgi network"/>
    <property type="evidence" value="ECO:0007669"/>
    <property type="project" value="UniProtKB-ARBA"/>
</dbReference>
<dbReference type="SMART" id="SM00755">
    <property type="entry name" value="Grip"/>
    <property type="match status" value="1"/>
</dbReference>
<evidence type="ECO:0000256" key="11">
    <source>
        <dbReference type="ARBA" id="ARBA00078935"/>
    </source>
</evidence>
<proteinExistence type="predicted"/>
<evidence type="ECO:0000256" key="13">
    <source>
        <dbReference type="ARBA" id="ARBA00093537"/>
    </source>
</evidence>
<feature type="region of interest" description="Disordered" evidence="15">
    <location>
        <begin position="510"/>
        <end position="529"/>
    </location>
</feature>
<sequence length="841" mass="96963">MFAKLKKKIAEEAAIAPRPGGAARIPRSGSKESVTSVGADSGDDFASDGSSSREDLSSQLFRRNEQIRKLEVKLSDYADQIRNLQKIKEKLENALEKHQDSSMRKFQEQNEAHQASRAKMAEGMALALEKKDQEWMEKLGQIEKEKKTLETQLQEMREQSLNLFQKRDEIDELEGFQQQEIAKVKHMLLKKEESLSKTEQELEACTRELSHTKEVLQDASKESSGLRKDLQELQQQFLELEAQRDELMTAETNAESKITALELREQELQTVIQQLSVDLQNARVAGSGCEKRLEVLQVEHESLKVEYEQHKQKVTFEFAERNKLTEQLQEKVSSLEKKLGRNLSGDEHVQELLKEKAALEQKLDETRQQLLTDRMHHTETVNQLETQVSFGVFFPYTFPLFPASLCPIPPLLTALVLSAKGETKKELEQKLQMATEALKKSKEAAAEQDLKIQKLQTGLEDERNKLQQQILSEKHQYDQKVTGLESKIAALETAWEFDKTATQHKISQLEKENENLNGSREEYESSLKNQESELNRLKNELSSRETVNIEIAKALEETRKQREELQQQVSHLASLIKEKDQLIDEKSDMLLKQKEELNQLSQDHEAVLLQMHQLQSDIEASNSREVEKEETARKEIDELKLQIQECLLAREHEKNLSELEESKRVLSNKHFHSPENRVVEQNGEVAAADIIKLQKDNRELEQQITEKTKMIKQLQQRMTELKKTLQKELKIRPDSEVPEVREKANSEVPNASVTVTNNSDLNDSREINFEYLKHVVLKFMSCRESEAFHLIKAVSVLLNFSQEEENMLKETLEYKMSWFGSKPSPKGSIRPSISSPRTLWP</sequence>
<keyword evidence="18" id="KW-1185">Reference proteome</keyword>
<evidence type="ECO:0000256" key="3">
    <source>
        <dbReference type="ARBA" id="ARBA00004395"/>
    </source>
</evidence>
<evidence type="ECO:0000256" key="12">
    <source>
        <dbReference type="ARBA" id="ARBA00093371"/>
    </source>
</evidence>
<feature type="non-terminal residue" evidence="17">
    <location>
        <position position="841"/>
    </location>
</feature>
<dbReference type="GO" id="GO:0001669">
    <property type="term" value="C:acrosomal vesicle"/>
    <property type="evidence" value="ECO:0007669"/>
    <property type="project" value="UniProtKB-SubCell"/>
</dbReference>
<comment type="caution">
    <text evidence="17">The sequence shown here is derived from an EMBL/GenBank/DDBJ whole genome shotgun (WGS) entry which is preliminary data.</text>
</comment>
<keyword evidence="4" id="KW-0597">Phosphoprotein</keyword>
<evidence type="ECO:0000256" key="1">
    <source>
        <dbReference type="ARBA" id="ARBA00004198"/>
    </source>
</evidence>
<comment type="subcellular location">
    <subcellularLocation>
        <location evidence="2">Cytoplasmic vesicle</location>
        <location evidence="2">Secretory vesicle</location>
        <location evidence="2">Acrosome</location>
    </subcellularLocation>
    <subcellularLocation>
        <location evidence="3">Golgi apparatus membrane</location>
        <topology evidence="3">Peripheral membrane protein</topology>
    </subcellularLocation>
    <subcellularLocation>
        <location evidence="1">Golgi apparatus</location>
        <location evidence="1">trans-Golgi network membrane</location>
    </subcellularLocation>
</comment>
<dbReference type="Pfam" id="PF01465">
    <property type="entry name" value="GRIP"/>
    <property type="match status" value="1"/>
</dbReference>
<feature type="region of interest" description="Disordered" evidence="15">
    <location>
        <begin position="15"/>
        <end position="60"/>
    </location>
</feature>
<dbReference type="PANTHER" id="PTHR23157">
    <property type="entry name" value="GRIP AND COILED-COIL DOMAIN-CONTAINING PROTEIN 1"/>
    <property type="match status" value="1"/>
</dbReference>
<feature type="compositionally biased region" description="Polar residues" evidence="15">
    <location>
        <begin position="831"/>
        <end position="841"/>
    </location>
</feature>
<dbReference type="FunFam" id="1.10.220.60:FF:000002">
    <property type="entry name" value="Golgin subfamily A member 1"/>
    <property type="match status" value="1"/>
</dbReference>
<evidence type="ECO:0000256" key="6">
    <source>
        <dbReference type="ARBA" id="ARBA00023034"/>
    </source>
</evidence>
<organism evidence="17 18">
    <name type="scientific">Burhinus bistriatus</name>
    <dbReference type="NCBI Taxonomy" id="240201"/>
    <lineage>
        <taxon>Eukaryota</taxon>
        <taxon>Metazoa</taxon>
        <taxon>Chordata</taxon>
        <taxon>Craniata</taxon>
        <taxon>Vertebrata</taxon>
        <taxon>Euteleostomi</taxon>
        <taxon>Archelosauria</taxon>
        <taxon>Archosauria</taxon>
        <taxon>Dinosauria</taxon>
        <taxon>Saurischia</taxon>
        <taxon>Theropoda</taxon>
        <taxon>Coelurosauria</taxon>
        <taxon>Aves</taxon>
        <taxon>Neognathae</taxon>
        <taxon>Neoaves</taxon>
        <taxon>Charadriiformes</taxon>
        <taxon>Burhinidae</taxon>
        <taxon>Burhinus</taxon>
    </lineage>
</organism>
<evidence type="ECO:0000256" key="7">
    <source>
        <dbReference type="ARBA" id="ARBA00023054"/>
    </source>
</evidence>
<feature type="domain" description="GRIP" evidence="16">
    <location>
        <begin position="762"/>
        <end position="811"/>
    </location>
</feature>
<reference evidence="17 18" key="1">
    <citation type="submission" date="2019-09" db="EMBL/GenBank/DDBJ databases">
        <title>Bird 10,000 Genomes (B10K) Project - Family phase.</title>
        <authorList>
            <person name="Zhang G."/>
        </authorList>
    </citation>
    <scope>NUCLEOTIDE SEQUENCE [LARGE SCALE GENOMIC DNA]</scope>
    <source>
        <strain evidence="17">B10K-DU-001-64</strain>
        <tissue evidence="17">Muscle</tissue>
    </source>
</reference>
<keyword evidence="8" id="KW-0472">Membrane</keyword>
<keyword evidence="5" id="KW-0013">ADP-ribosylation</keyword>